<keyword evidence="5 7" id="KW-1133">Transmembrane helix</keyword>
<dbReference type="GO" id="GO:0005886">
    <property type="term" value="C:plasma membrane"/>
    <property type="evidence" value="ECO:0007669"/>
    <property type="project" value="UniProtKB-SubCell"/>
</dbReference>
<dbReference type="Pfam" id="PF07681">
    <property type="entry name" value="DoxX"/>
    <property type="match status" value="1"/>
</dbReference>
<evidence type="ECO:0000313" key="9">
    <source>
        <dbReference type="Proteomes" id="UP000256884"/>
    </source>
</evidence>
<dbReference type="AlphaFoldDB" id="A0A3E0HRL4"/>
<organism evidence="8 9">
    <name type="scientific">Tenacibaculum gallaicum</name>
    <dbReference type="NCBI Taxonomy" id="561505"/>
    <lineage>
        <taxon>Bacteria</taxon>
        <taxon>Pseudomonadati</taxon>
        <taxon>Bacteroidota</taxon>
        <taxon>Flavobacteriia</taxon>
        <taxon>Flavobacteriales</taxon>
        <taxon>Flavobacteriaceae</taxon>
        <taxon>Tenacibaculum</taxon>
    </lineage>
</organism>
<evidence type="ECO:0000256" key="5">
    <source>
        <dbReference type="ARBA" id="ARBA00022989"/>
    </source>
</evidence>
<evidence type="ECO:0000256" key="3">
    <source>
        <dbReference type="ARBA" id="ARBA00022475"/>
    </source>
</evidence>
<feature type="transmembrane region" description="Helical" evidence="7">
    <location>
        <begin position="53"/>
        <end position="73"/>
    </location>
</feature>
<sequence length="143" mass="16275">MKTTPKQTAYALLRITMGINFFGHGVTRLPKIPSFRDWMVSQFQESILPESLVYAWASVLPFIEFFIGILLIIGLFTYRTAIIGAIVIAILILGSCLTEHWEWAGGQMLYALFYFFIISQVSENKWSLDNKLLASKSYTPVNN</sequence>
<dbReference type="RefSeq" id="WP_115901449.1">
    <property type="nucleotide sequence ID" value="NZ_QUNS01000005.1"/>
</dbReference>
<keyword evidence="6 7" id="KW-0472">Membrane</keyword>
<gene>
    <name evidence="8" type="ORF">C7448_105193</name>
</gene>
<feature type="transmembrane region" description="Helical" evidence="7">
    <location>
        <begin position="80"/>
        <end position="97"/>
    </location>
</feature>
<dbReference type="EMBL" id="QUNS01000005">
    <property type="protein sequence ID" value="REH48910.1"/>
    <property type="molecule type" value="Genomic_DNA"/>
</dbReference>
<keyword evidence="4 7" id="KW-0812">Transmembrane</keyword>
<evidence type="ECO:0000256" key="6">
    <source>
        <dbReference type="ARBA" id="ARBA00023136"/>
    </source>
</evidence>
<keyword evidence="3" id="KW-1003">Cell membrane</keyword>
<evidence type="ECO:0000313" key="8">
    <source>
        <dbReference type="EMBL" id="REH48910.1"/>
    </source>
</evidence>
<dbReference type="InterPro" id="IPR032808">
    <property type="entry name" value="DoxX"/>
</dbReference>
<reference evidence="8 9" key="1">
    <citation type="submission" date="2018-08" db="EMBL/GenBank/DDBJ databases">
        <title>Genomic Encyclopedia of Type Strains, Phase IV (KMG-IV): sequencing the most valuable type-strain genomes for metagenomic binning, comparative biology and taxonomic classification.</title>
        <authorList>
            <person name="Goeker M."/>
        </authorList>
    </citation>
    <scope>NUCLEOTIDE SEQUENCE [LARGE SCALE GENOMIC DNA]</scope>
    <source>
        <strain evidence="8 9">DSM 18841</strain>
    </source>
</reference>
<protein>
    <submittedName>
        <fullName evidence="8">Thiosulfate dehydrogenase [quinone] large subunit</fullName>
    </submittedName>
</protein>
<comment type="subcellular location">
    <subcellularLocation>
        <location evidence="1">Cell membrane</location>
        <topology evidence="1">Multi-pass membrane protein</topology>
    </subcellularLocation>
</comment>
<dbReference type="PANTHER" id="PTHR33452">
    <property type="entry name" value="OXIDOREDUCTASE CATD-RELATED"/>
    <property type="match status" value="1"/>
</dbReference>
<evidence type="ECO:0000256" key="1">
    <source>
        <dbReference type="ARBA" id="ARBA00004651"/>
    </source>
</evidence>
<dbReference type="PANTHER" id="PTHR33452:SF1">
    <property type="entry name" value="INNER MEMBRANE PROTEIN YPHA-RELATED"/>
    <property type="match status" value="1"/>
</dbReference>
<proteinExistence type="inferred from homology"/>
<dbReference type="Proteomes" id="UP000256884">
    <property type="component" value="Unassembled WGS sequence"/>
</dbReference>
<keyword evidence="9" id="KW-1185">Reference proteome</keyword>
<accession>A0A3E0HRL4</accession>
<evidence type="ECO:0000256" key="7">
    <source>
        <dbReference type="SAM" id="Phobius"/>
    </source>
</evidence>
<comment type="similarity">
    <text evidence="2">Belongs to the DoxX family.</text>
</comment>
<evidence type="ECO:0000256" key="4">
    <source>
        <dbReference type="ARBA" id="ARBA00022692"/>
    </source>
</evidence>
<dbReference type="InterPro" id="IPR051907">
    <property type="entry name" value="DoxX-like_oxidoreductase"/>
</dbReference>
<evidence type="ECO:0000256" key="2">
    <source>
        <dbReference type="ARBA" id="ARBA00006679"/>
    </source>
</evidence>
<comment type="caution">
    <text evidence="8">The sequence shown here is derived from an EMBL/GenBank/DDBJ whole genome shotgun (WGS) entry which is preliminary data.</text>
</comment>
<dbReference type="OrthoDB" id="4732370at2"/>
<name>A0A3E0HRL4_9FLAO</name>